<feature type="non-terminal residue" evidence="1">
    <location>
        <position position="34"/>
    </location>
</feature>
<sequence>MTNINVIEAVRSYINRMIEDCGPTIKGLVMDKET</sequence>
<comment type="caution">
    <text evidence="1">The sequence shown here is derived from an EMBL/GenBank/DDBJ whole genome shotgun (WGS) entry which is preliminary data.</text>
</comment>
<evidence type="ECO:0000313" key="1">
    <source>
        <dbReference type="EMBL" id="CAF4206489.1"/>
    </source>
</evidence>
<dbReference type="Proteomes" id="UP000663844">
    <property type="component" value="Unassembled WGS sequence"/>
</dbReference>
<dbReference type="AlphaFoldDB" id="A0A820BHJ8"/>
<organism evidence="1 2">
    <name type="scientific">Adineta steineri</name>
    <dbReference type="NCBI Taxonomy" id="433720"/>
    <lineage>
        <taxon>Eukaryota</taxon>
        <taxon>Metazoa</taxon>
        <taxon>Spiralia</taxon>
        <taxon>Gnathifera</taxon>
        <taxon>Rotifera</taxon>
        <taxon>Eurotatoria</taxon>
        <taxon>Bdelloidea</taxon>
        <taxon>Adinetida</taxon>
        <taxon>Adinetidae</taxon>
        <taxon>Adineta</taxon>
    </lineage>
</organism>
<reference evidence="1" key="1">
    <citation type="submission" date="2021-02" db="EMBL/GenBank/DDBJ databases">
        <authorList>
            <person name="Nowell W R."/>
        </authorList>
    </citation>
    <scope>NUCLEOTIDE SEQUENCE</scope>
</reference>
<protein>
    <submittedName>
        <fullName evidence="1">Uncharacterized protein</fullName>
    </submittedName>
</protein>
<gene>
    <name evidence="1" type="ORF">OXD698_LOCUS41123</name>
</gene>
<name>A0A820BHJ8_9BILA</name>
<accession>A0A820BHJ8</accession>
<proteinExistence type="predicted"/>
<evidence type="ECO:0000313" key="2">
    <source>
        <dbReference type="Proteomes" id="UP000663844"/>
    </source>
</evidence>
<dbReference type="EMBL" id="CAJOAZ010009589">
    <property type="protein sequence ID" value="CAF4206489.1"/>
    <property type="molecule type" value="Genomic_DNA"/>
</dbReference>